<dbReference type="AlphaFoldDB" id="A0A2K9PK11"/>
<keyword evidence="3" id="KW-1185">Reference proteome</keyword>
<evidence type="ECO:0000313" key="3">
    <source>
        <dbReference type="Proteomes" id="UP000235826"/>
    </source>
</evidence>
<feature type="transmembrane region" description="Helical" evidence="1">
    <location>
        <begin position="110"/>
        <end position="128"/>
    </location>
</feature>
<organism evidence="2 3">
    <name type="scientific">Flavivirga eckloniae</name>
    <dbReference type="NCBI Taxonomy" id="1803846"/>
    <lineage>
        <taxon>Bacteria</taxon>
        <taxon>Pseudomonadati</taxon>
        <taxon>Bacteroidota</taxon>
        <taxon>Flavobacteriia</taxon>
        <taxon>Flavobacteriales</taxon>
        <taxon>Flavobacteriaceae</taxon>
        <taxon>Flavivirga</taxon>
    </lineage>
</organism>
<name>A0A2K9PK11_9FLAO</name>
<keyword evidence="1" id="KW-0472">Membrane</keyword>
<keyword evidence="1" id="KW-0812">Transmembrane</keyword>
<dbReference type="OrthoDB" id="639802at2"/>
<evidence type="ECO:0000256" key="1">
    <source>
        <dbReference type="SAM" id="Phobius"/>
    </source>
</evidence>
<dbReference type="KEGG" id="fek:C1H87_01155"/>
<evidence type="ECO:0000313" key="2">
    <source>
        <dbReference type="EMBL" id="AUP77401.1"/>
    </source>
</evidence>
<sequence length="426" mass="49513">MGYSESDYIEICKKQIEDKFSFGNGHGYTQKDLELLSVYIEEQIGISISLSTLKRVWKNNFKQGPQIATLNALVGILGYNNWQHFKIENKKEDHIPRKKLLKPSLSKNKFIALIGIGLILLIFGFFIFSKEQTPEKIDILAPVTFKADKTLTKGTPNTVIFNYDVTNVKADSFFIQQSWNSWRRKKIDPTKNIHSEIYYEAGYHRAKLIANDSIIAKQAIHILSDGWEPHIYYDESDDYFIHFRGESFTNNGHFNISEDLLRKMNVDLTRKFYTRVSHSKKYNISSNNFSFTTKAKLDKNIIEGRNCARLKVFIVTEAHIFYVRLIQKGCEVYGQYKLGEIYKDGSNHDLSLLGRNLFEWQKMEIRVRDKSAQIFINDSLTYSEKFEKDFGDVVGLFYMFEGTGSIDYTKLTDADNNIAFEDDFEE</sequence>
<dbReference type="RefSeq" id="WP_102754061.1">
    <property type="nucleotide sequence ID" value="NZ_CP025791.1"/>
</dbReference>
<accession>A0A2K9PK11</accession>
<keyword evidence="1" id="KW-1133">Transmembrane helix</keyword>
<reference evidence="2 3" key="1">
    <citation type="submission" date="2018-01" db="EMBL/GenBank/DDBJ databases">
        <title>Complete genome sequence of Flavivirga eckloniae ECD14 isolated from seaweed Ecklonia cava.</title>
        <authorList>
            <person name="Lee J.H."/>
            <person name="Baik K.S."/>
            <person name="Seong C.N."/>
        </authorList>
    </citation>
    <scope>NUCLEOTIDE SEQUENCE [LARGE SCALE GENOMIC DNA]</scope>
    <source>
        <strain evidence="2 3">ECD14</strain>
    </source>
</reference>
<dbReference type="Proteomes" id="UP000235826">
    <property type="component" value="Chromosome"/>
</dbReference>
<proteinExistence type="predicted"/>
<protein>
    <submittedName>
        <fullName evidence="2">Uncharacterized protein</fullName>
    </submittedName>
</protein>
<dbReference type="EMBL" id="CP025791">
    <property type="protein sequence ID" value="AUP77401.1"/>
    <property type="molecule type" value="Genomic_DNA"/>
</dbReference>
<gene>
    <name evidence="2" type="ORF">C1H87_01155</name>
</gene>